<dbReference type="Pfam" id="PF01419">
    <property type="entry name" value="Jacalin"/>
    <property type="match status" value="1"/>
</dbReference>
<evidence type="ECO:0000313" key="3">
    <source>
        <dbReference type="EMBL" id="KAF2091354.1"/>
    </source>
</evidence>
<dbReference type="InterPro" id="IPR001229">
    <property type="entry name" value="Jacalin-like_lectin_dom"/>
</dbReference>
<dbReference type="SUPFAM" id="SSF56219">
    <property type="entry name" value="DNase I-like"/>
    <property type="match status" value="1"/>
</dbReference>
<dbReference type="Proteomes" id="UP000799776">
    <property type="component" value="Unassembled WGS sequence"/>
</dbReference>
<dbReference type="PANTHER" id="PTHR16320:SF1">
    <property type="entry name" value="SPHINGOMYELINASE DDB_G0288017"/>
    <property type="match status" value="1"/>
</dbReference>
<keyword evidence="3" id="KW-0255">Endonuclease</keyword>
<keyword evidence="3" id="KW-0540">Nuclease</keyword>
<gene>
    <name evidence="3" type="ORF">K490DRAFT_52580</name>
</gene>
<accession>A0A9P4I2K9</accession>
<organism evidence="3 4">
    <name type="scientific">Saccharata proteae CBS 121410</name>
    <dbReference type="NCBI Taxonomy" id="1314787"/>
    <lineage>
        <taxon>Eukaryota</taxon>
        <taxon>Fungi</taxon>
        <taxon>Dikarya</taxon>
        <taxon>Ascomycota</taxon>
        <taxon>Pezizomycotina</taxon>
        <taxon>Dothideomycetes</taxon>
        <taxon>Dothideomycetes incertae sedis</taxon>
        <taxon>Botryosphaeriales</taxon>
        <taxon>Saccharataceae</taxon>
        <taxon>Saccharata</taxon>
    </lineage>
</organism>
<dbReference type="GO" id="GO:0004519">
    <property type="term" value="F:endonuclease activity"/>
    <property type="evidence" value="ECO:0007669"/>
    <property type="project" value="UniProtKB-KW"/>
</dbReference>
<dbReference type="GO" id="GO:0046856">
    <property type="term" value="P:phosphatidylinositol dephosphorylation"/>
    <property type="evidence" value="ECO:0007669"/>
    <property type="project" value="InterPro"/>
</dbReference>
<keyword evidence="1" id="KW-0732">Signal</keyword>
<name>A0A9P4I2K9_9PEZI</name>
<dbReference type="SUPFAM" id="SSF51101">
    <property type="entry name" value="Mannose-binding lectins"/>
    <property type="match status" value="1"/>
</dbReference>
<dbReference type="InterPro" id="IPR036691">
    <property type="entry name" value="Endo/exonu/phosph_ase_sf"/>
</dbReference>
<dbReference type="GO" id="GO:0004527">
    <property type="term" value="F:exonuclease activity"/>
    <property type="evidence" value="ECO:0007669"/>
    <property type="project" value="UniProtKB-KW"/>
</dbReference>
<dbReference type="InterPro" id="IPR036404">
    <property type="entry name" value="Jacalin-like_lectin_dom_sf"/>
</dbReference>
<dbReference type="GO" id="GO:0005737">
    <property type="term" value="C:cytoplasm"/>
    <property type="evidence" value="ECO:0007669"/>
    <property type="project" value="TreeGrafter"/>
</dbReference>
<evidence type="ECO:0000256" key="1">
    <source>
        <dbReference type="SAM" id="SignalP"/>
    </source>
</evidence>
<dbReference type="PANTHER" id="PTHR16320">
    <property type="entry name" value="SPHINGOMYELINASE FAMILY MEMBER"/>
    <property type="match status" value="1"/>
</dbReference>
<dbReference type="InterPro" id="IPR000300">
    <property type="entry name" value="IPPc"/>
</dbReference>
<proteinExistence type="predicted"/>
<comment type="caution">
    <text evidence="3">The sequence shown here is derived from an EMBL/GenBank/DDBJ whole genome shotgun (WGS) entry which is preliminary data.</text>
</comment>
<dbReference type="InterPro" id="IPR038772">
    <property type="entry name" value="Sph/SMPD2-like"/>
</dbReference>
<dbReference type="Pfam" id="PF22669">
    <property type="entry name" value="Exo_endo_phos2"/>
    <property type="match status" value="1"/>
</dbReference>
<sequence>MAPTHLALLALAIPAAVRAASASTGTFNILSFNVAGLPAILNNNDESGDKTENTEIIGTDFADYGFDLIHVQEDFNYHATLYEYDNHTYRTSTSGGAGIGSGLNSLSNYDWIDFTRVKWDTCSDASEYDCLTPKGFTFMRWTLDDGIYIDAYNLHADAGTEDGDETARTANIQQVADYIDTWSTGNAVLVFGDTNSRYTRTADNIALFTTQNNLTDAWVELELSGTPPTVEDVCSNPAQSLTCEVVDKVFYRPSTFFDLSATSFAYDAAQFLSANNSVLSDHNPLLVSFSWTPSTSLRQSAFSGGPHGAWFNDAVNISTATASPLAAVLTLSGGNRLDSVAMTLTDGTTLSHGGTGGTPVDLTLAADEYINAATMCTGEYDGHTRNFYINVTTSAGNTAEAGTATDDCTAFTAESGWGVVGFLGQSGDEMDQLALVYAPVA</sequence>
<keyword evidence="3" id="KW-0378">Hydrolase</keyword>
<evidence type="ECO:0000259" key="2">
    <source>
        <dbReference type="SMART" id="SM00915"/>
    </source>
</evidence>
<feature type="domain" description="Jacalin-type lectin" evidence="2">
    <location>
        <begin position="308"/>
        <end position="439"/>
    </location>
</feature>
<protein>
    <submittedName>
        <fullName evidence="3">Endonuclease exonuclease phosphatase family protein</fullName>
    </submittedName>
</protein>
<keyword evidence="3" id="KW-0269">Exonuclease</keyword>
<dbReference type="SMART" id="SM00915">
    <property type="entry name" value="Jacalin"/>
    <property type="match status" value="1"/>
</dbReference>
<feature type="signal peptide" evidence="1">
    <location>
        <begin position="1"/>
        <end position="19"/>
    </location>
</feature>
<dbReference type="Gene3D" id="2.100.10.30">
    <property type="entry name" value="Jacalin-like lectin domain"/>
    <property type="match status" value="1"/>
</dbReference>
<feature type="chain" id="PRO_5040368995" evidence="1">
    <location>
        <begin position="20"/>
        <end position="441"/>
    </location>
</feature>
<dbReference type="Gene3D" id="3.60.10.10">
    <property type="entry name" value="Endonuclease/exonuclease/phosphatase"/>
    <property type="match status" value="1"/>
</dbReference>
<keyword evidence="4" id="KW-1185">Reference proteome</keyword>
<dbReference type="CDD" id="cd09615">
    <property type="entry name" value="Jacalin_EEP"/>
    <property type="match status" value="1"/>
</dbReference>
<evidence type="ECO:0000313" key="4">
    <source>
        <dbReference type="Proteomes" id="UP000799776"/>
    </source>
</evidence>
<dbReference type="GO" id="GO:0016791">
    <property type="term" value="F:phosphatase activity"/>
    <property type="evidence" value="ECO:0007669"/>
    <property type="project" value="InterPro"/>
</dbReference>
<dbReference type="EMBL" id="ML978711">
    <property type="protein sequence ID" value="KAF2091354.1"/>
    <property type="molecule type" value="Genomic_DNA"/>
</dbReference>
<dbReference type="AlphaFoldDB" id="A0A9P4I2K9"/>
<dbReference type="GO" id="GO:0004767">
    <property type="term" value="F:sphingomyelin phosphodiesterase activity"/>
    <property type="evidence" value="ECO:0007669"/>
    <property type="project" value="InterPro"/>
</dbReference>
<dbReference type="OrthoDB" id="40902at2759"/>
<reference evidence="3" key="1">
    <citation type="journal article" date="2020" name="Stud. Mycol.">
        <title>101 Dothideomycetes genomes: a test case for predicting lifestyles and emergence of pathogens.</title>
        <authorList>
            <person name="Haridas S."/>
            <person name="Albert R."/>
            <person name="Binder M."/>
            <person name="Bloem J."/>
            <person name="Labutti K."/>
            <person name="Salamov A."/>
            <person name="Andreopoulos B."/>
            <person name="Baker S."/>
            <person name="Barry K."/>
            <person name="Bills G."/>
            <person name="Bluhm B."/>
            <person name="Cannon C."/>
            <person name="Castanera R."/>
            <person name="Culley D."/>
            <person name="Daum C."/>
            <person name="Ezra D."/>
            <person name="Gonzalez J."/>
            <person name="Henrissat B."/>
            <person name="Kuo A."/>
            <person name="Liang C."/>
            <person name="Lipzen A."/>
            <person name="Lutzoni F."/>
            <person name="Magnuson J."/>
            <person name="Mondo S."/>
            <person name="Nolan M."/>
            <person name="Ohm R."/>
            <person name="Pangilinan J."/>
            <person name="Park H.-J."/>
            <person name="Ramirez L."/>
            <person name="Alfaro M."/>
            <person name="Sun H."/>
            <person name="Tritt A."/>
            <person name="Yoshinaga Y."/>
            <person name="Zwiers L.-H."/>
            <person name="Turgeon B."/>
            <person name="Goodwin S."/>
            <person name="Spatafora J."/>
            <person name="Crous P."/>
            <person name="Grigoriev I."/>
        </authorList>
    </citation>
    <scope>NUCLEOTIDE SEQUENCE</scope>
    <source>
        <strain evidence="3">CBS 121410</strain>
    </source>
</reference>